<dbReference type="RefSeq" id="WP_219059655.1">
    <property type="nucleotide sequence ID" value="NZ_JAHBBH010000066.1"/>
</dbReference>
<dbReference type="InterPro" id="IPR052574">
    <property type="entry name" value="CDIRP"/>
</dbReference>
<evidence type="ECO:0000313" key="6">
    <source>
        <dbReference type="Proteomes" id="UP000700815"/>
    </source>
</evidence>
<sequence length="773" mass="84115">MGTFTSHHDKTGLRRPIKSLVGLTCSAAMLFTGIMTTGTALADETTGVDANGNVAINAINFPDEQFRSFIEGYDTNGDGTLSQSERDAVTSMTSYTLYISNFKGLEFFHNLTEFDASTDESVTFLDFSHNTKLQKLGFRNNDGLTSLDLSHNTELTTLDLYGDNLTSLDLSHNTKLVTVNLDANDNLSSLNVTKLPKLTNLSAGSTKLASLDVTENPKLENLNVYGTELTTLDVRNNPRLQSLSVSSYGGNNLLQSLDVTKNPELQSLTVQGSKLTSLDVSKNTKLTKLDLWNNQLTELNVTNNQFLTELSVSQNQLPALDVSKNTRLTTLSVDGNKLTSFDVSNNPELTTLSVSINQLPALDVSRNTKLTVLAAGDNPISSIDLGNNPNLTDLSVSNAKLTSLNVTNNPALESLDADQNQIQSIDLTHNPELSQLNLSDNQLTWLDLSKNSKLSGELKLYDNKLVTLDVSNNPDVRDLQVYNNSLIALSVNSKLYSAEISGSKGTQLFDYNGANLDLSNYSLVDITQLSNMECGVLSGTVLTVPDCINRTATFTSPIKNKSNWTLNSAIMFHGLADKISPHLYGIDDTYVKVGGSFDPKENVYAIDDEDGRIEADNITIDGKVDVNIPGDYTIKYAVSDKAGNLTSMIRKVTVYDPVVGKRSFLQNQIEQYKELSEADYTANSWKAFQTVLDEAKALVKKADATEQELADESGKLTDAYNGLEKKSSTTAADKTALDAAVKTAESKKQDAYTPESWTPFAKALADAKTVQAN</sequence>
<evidence type="ECO:0000313" key="5">
    <source>
        <dbReference type="EMBL" id="MBW3093700.1"/>
    </source>
</evidence>
<feature type="non-terminal residue" evidence="5">
    <location>
        <position position="773"/>
    </location>
</feature>
<comment type="caution">
    <text evidence="5">The sequence shown here is derived from an EMBL/GenBank/DDBJ whole genome shotgun (WGS) entry which is preliminary data.</text>
</comment>
<dbReference type="InterPro" id="IPR032179">
    <property type="entry name" value="Cry22Aa_Ig-like"/>
</dbReference>
<dbReference type="EMBL" id="JAHBBH010000066">
    <property type="protein sequence ID" value="MBW3093700.1"/>
    <property type="molecule type" value="Genomic_DNA"/>
</dbReference>
<keyword evidence="1" id="KW-0433">Leucine-rich repeat</keyword>
<gene>
    <name evidence="5" type="ORF">KIH79_12400</name>
</gene>
<organism evidence="5 6">
    <name type="scientific">Bifidobacterium miconis</name>
    <dbReference type="NCBI Taxonomy" id="2834435"/>
    <lineage>
        <taxon>Bacteria</taxon>
        <taxon>Bacillati</taxon>
        <taxon>Actinomycetota</taxon>
        <taxon>Actinomycetes</taxon>
        <taxon>Bifidobacteriales</taxon>
        <taxon>Bifidobacteriaceae</taxon>
        <taxon>Bifidobacterium</taxon>
    </lineage>
</organism>
<evidence type="ECO:0000259" key="4">
    <source>
        <dbReference type="Pfam" id="PF16403"/>
    </source>
</evidence>
<reference evidence="5 6" key="1">
    <citation type="submission" date="2021-05" db="EMBL/GenBank/DDBJ databases">
        <title>Phylogenetic classification of ten novel species belonging to the genus Bifidobacterium comprising B. colchicus sp. nov., B. abeli sp. nov., B. bicoloris sp. nov., B. guerezis sp. nov., B. rosaliae sp. nov., B. santillanensis sp. nov., B. argentati sp. nov., B. amazzoni sp. nov., B. pluviali sp. nov., and B. pinnaculum sp. nov.</title>
        <authorList>
            <person name="Lugli G.A."/>
            <person name="Ruiz Garcia L."/>
            <person name="Margolles A."/>
            <person name="Ventura M."/>
        </authorList>
    </citation>
    <scope>NUCLEOTIDE SEQUENCE [LARGE SCALE GENOMIC DNA]</scope>
    <source>
        <strain evidence="5 6">82T10</strain>
    </source>
</reference>
<dbReference type="PANTHER" id="PTHR47566:SF1">
    <property type="entry name" value="PROTEIN NUD1"/>
    <property type="match status" value="1"/>
</dbReference>
<dbReference type="Proteomes" id="UP000700815">
    <property type="component" value="Unassembled WGS sequence"/>
</dbReference>
<keyword evidence="2" id="KW-0677">Repeat</keyword>
<dbReference type="Pfam" id="PF16403">
    <property type="entry name" value="Bact_surface_Ig-like"/>
    <property type="match status" value="1"/>
</dbReference>
<name>A0ABS6WIW0_9BIFI</name>
<feature type="domain" description="Pesticidal crystal protein Cry22Aa Ig-like" evidence="4">
    <location>
        <begin position="583"/>
        <end position="654"/>
    </location>
</feature>
<evidence type="ECO:0000256" key="1">
    <source>
        <dbReference type="ARBA" id="ARBA00022614"/>
    </source>
</evidence>
<feature type="chain" id="PRO_5047369696" evidence="3">
    <location>
        <begin position="43"/>
        <end position="773"/>
    </location>
</feature>
<evidence type="ECO:0000256" key="2">
    <source>
        <dbReference type="ARBA" id="ARBA00022737"/>
    </source>
</evidence>
<keyword evidence="6" id="KW-1185">Reference proteome</keyword>
<evidence type="ECO:0000256" key="3">
    <source>
        <dbReference type="SAM" id="SignalP"/>
    </source>
</evidence>
<accession>A0ABS6WIW0</accession>
<keyword evidence="3" id="KW-0732">Signal</keyword>
<proteinExistence type="predicted"/>
<feature type="signal peptide" evidence="3">
    <location>
        <begin position="1"/>
        <end position="42"/>
    </location>
</feature>
<dbReference type="PANTHER" id="PTHR47566">
    <property type="match status" value="1"/>
</dbReference>
<protein>
    <submittedName>
        <fullName evidence="5">DUF5011 domain-containing protein</fullName>
    </submittedName>
</protein>